<accession>A0A3Z1E6H0</accession>
<dbReference type="SUPFAM" id="SSF46785">
    <property type="entry name" value="Winged helix' DNA-binding domain"/>
    <property type="match status" value="2"/>
</dbReference>
<evidence type="ECO:0000256" key="1">
    <source>
        <dbReference type="ARBA" id="ARBA00038283"/>
    </source>
</evidence>
<evidence type="ECO:0000313" key="12">
    <source>
        <dbReference type="EMBL" id="EDF2994638.1"/>
    </source>
</evidence>
<evidence type="ECO:0000313" key="11">
    <source>
        <dbReference type="EMBL" id="EDA7445680.1"/>
    </source>
</evidence>
<comment type="similarity">
    <text evidence="1">Belongs to the initiator RepB protein family.</text>
</comment>
<evidence type="ECO:0000313" key="18">
    <source>
        <dbReference type="EMBL" id="HAC7642372.1"/>
    </source>
</evidence>
<dbReference type="EMBL" id="AAHTOE010000026">
    <property type="protein sequence ID" value="ECA1907698.1"/>
    <property type="molecule type" value="Genomic_DNA"/>
</dbReference>
<feature type="domain" description="Initiator Rep protein WH1" evidence="2">
    <location>
        <begin position="25"/>
        <end position="176"/>
    </location>
</feature>
<reference evidence="19" key="4">
    <citation type="submission" date="2018-09" db="EMBL/GenBank/DDBJ databases">
        <authorList>
            <consortium name="NCBI Pathogen Detection Project"/>
        </authorList>
    </citation>
    <scope>NUCLEOTIDE SEQUENCE</scope>
    <source>
        <strain evidence="21">SAL-16-0163</strain>
        <strain evidence="19">SAL-16-0180</strain>
        <strain evidence="18">SAL3111</strain>
        <strain evidence="20">SAL4548</strain>
        <strain evidence="22">Salmonella enterica</strain>
    </source>
</reference>
<evidence type="ECO:0000313" key="4">
    <source>
        <dbReference type="EMBL" id="EBZ4244644.1"/>
    </source>
</evidence>
<evidence type="ECO:0000313" key="21">
    <source>
        <dbReference type="EMBL" id="HAC8189680.1"/>
    </source>
</evidence>
<dbReference type="EMBL" id="AAMKIN010000018">
    <property type="protein sequence ID" value="EDI2533767.1"/>
    <property type="molecule type" value="Genomic_DNA"/>
</dbReference>
<evidence type="ECO:0000259" key="2">
    <source>
        <dbReference type="Pfam" id="PF01051"/>
    </source>
</evidence>
<dbReference type="EMBL" id="AAMAJB010000033">
    <property type="protein sequence ID" value="EDF2994638.1"/>
    <property type="molecule type" value="Genomic_DNA"/>
</dbReference>
<dbReference type="InterPro" id="IPR036390">
    <property type="entry name" value="WH_DNA-bd_sf"/>
</dbReference>
<evidence type="ECO:0000313" key="14">
    <source>
        <dbReference type="EMBL" id="EDI0142992.1"/>
    </source>
</evidence>
<evidence type="ECO:0000313" key="3">
    <source>
        <dbReference type="EMBL" id="EBW6668001.1"/>
    </source>
</evidence>
<dbReference type="EMBL" id="AAKUNM010000036">
    <property type="protein sequence ID" value="ECV8610575.1"/>
    <property type="molecule type" value="Genomic_DNA"/>
</dbReference>
<gene>
    <name evidence="11" type="ORF">A3V15_21935</name>
    <name evidence="9" type="ORF">AAA56_20075</name>
    <name evidence="13" type="ORF">BTC31_23160</name>
    <name evidence="12" type="ORF">BZ894_22095</name>
    <name evidence="16" type="ORF">CBQ45_22835</name>
    <name evidence="14" type="ORF">CC678_21720</name>
    <name evidence="15" type="ORF">CC805_22195</name>
    <name evidence="17" type="ORF">CER90_22040</name>
    <name evidence="3" type="ORF">DP790_21380</name>
    <name evidence="4" type="ORF">EBC72_20945</name>
    <name evidence="5" type="ORF">EI507_22755</name>
    <name evidence="6" type="ORF">EJG81_23195</name>
    <name evidence="7" type="ORF">EKH43_22605</name>
    <name evidence="8" type="ORF">EL812_21865</name>
    <name evidence="10" type="ORF">F9O36_22770</name>
    <name evidence="18" type="ORF">G0G02_24280</name>
    <name evidence="19" type="ORF">G0G22_23965</name>
    <name evidence="20" type="ORF">G0G40_24325</name>
    <name evidence="21" type="ORF">G0G52_24420</name>
    <name evidence="22" type="ORF">G4B62_004709</name>
</gene>
<organism evidence="19">
    <name type="scientific">Salmonella enteritidis</name>
    <dbReference type="NCBI Taxonomy" id="149539"/>
    <lineage>
        <taxon>Bacteria</taxon>
        <taxon>Pseudomonadati</taxon>
        <taxon>Pseudomonadota</taxon>
        <taxon>Gammaproteobacteria</taxon>
        <taxon>Enterobacterales</taxon>
        <taxon>Enterobacteriaceae</taxon>
        <taxon>Salmonella</taxon>
    </lineage>
</organism>
<dbReference type="EMBL" id="AAHRCS010000031">
    <property type="protein sequence ID" value="EBZ4244644.1"/>
    <property type="molecule type" value="Genomic_DNA"/>
</dbReference>
<evidence type="ECO:0000313" key="20">
    <source>
        <dbReference type="EMBL" id="HAC8010523.1"/>
    </source>
</evidence>
<dbReference type="EMBL" id="AAMJRN010000029">
    <property type="protein sequence ID" value="EDI0558183.1"/>
    <property type="molecule type" value="Genomic_DNA"/>
</dbReference>
<dbReference type="EMBL" id="DAAMTF010000111">
    <property type="protein sequence ID" value="HAC8189680.1"/>
    <property type="molecule type" value="Genomic_DNA"/>
</dbReference>
<evidence type="ECO:0000313" key="16">
    <source>
        <dbReference type="EMBL" id="EDI2533767.1"/>
    </source>
</evidence>
<dbReference type="EMBL" id="DAAMSY010000191">
    <property type="protein sequence ID" value="HAC8010523.1"/>
    <property type="molecule type" value="Genomic_DNA"/>
</dbReference>
<dbReference type="InterPro" id="IPR036388">
    <property type="entry name" value="WH-like_DNA-bd_sf"/>
</dbReference>
<dbReference type="Pfam" id="PF21205">
    <property type="entry name" value="Rep3_C"/>
    <property type="match status" value="1"/>
</dbReference>
<dbReference type="EMBL" id="DAARWM010000027">
    <property type="protein sequence ID" value="HAE4261781.1"/>
    <property type="molecule type" value="Genomic_DNA"/>
</dbReference>
<evidence type="ECO:0000313" key="8">
    <source>
        <dbReference type="EMBL" id="ECA5686283.1"/>
    </source>
</evidence>
<dbReference type="EMBL" id="AALLCH010000027">
    <property type="protein sequence ID" value="EDA7445680.1"/>
    <property type="molecule type" value="Genomic_DNA"/>
</dbReference>
<evidence type="ECO:0000313" key="17">
    <source>
        <dbReference type="EMBL" id="EDI5703135.1"/>
    </source>
</evidence>
<sequence>MRFQVRTVTGLTKVRHRNEVGVTLASLSLSAKRVLFLALCQIDSKEMLNDEILEVDADLFSKTTTLDKYAAYAALKEGAKVLASTTLVLNRDDLKNLSNELGIATSKNKMPDRLDLNLTEFCAYYDHLAIVRIKFTNTAKRYFSKLIGSENRYTTQVLKSVVILNSVNSTNLYQVIRKYYSLNPASKSFEISVDQLKDEMGLYHIENGEKVYKYPKYSFFIRDVINKSIKEIIEKTEIKTIKFTVVGKKGRMVHMLKFEYSLNEDTSISDEDTKFLEKFDKVISYKQKG</sequence>
<reference evidence="5" key="5">
    <citation type="submission" date="2018-12" db="EMBL/GenBank/DDBJ databases">
        <authorList>
            <person name="Ashton P.M."/>
            <person name="Dallman T."/>
            <person name="Nair S."/>
            <person name="De Pinna E."/>
            <person name="Peters T."/>
            <person name="Grant K."/>
        </authorList>
    </citation>
    <scope>NUCLEOTIDE SEQUENCE</scope>
    <source>
        <strain evidence="11">106510</strain>
        <strain evidence="3">166299</strain>
        <strain evidence="12">183640</strain>
        <strain evidence="9">25340</strain>
        <strain evidence="15">341394</strain>
        <strain evidence="14">363642</strain>
        <strain evidence="8">582821</strain>
        <strain evidence="4">624465</strain>
        <strain evidence="6">647783</strain>
        <strain evidence="5">648572</strain>
        <strain evidence="7">652056</strain>
        <strain evidence="10">808777</strain>
    </source>
</reference>
<dbReference type="EMBL" id="AAMJNZ010000038">
    <property type="protein sequence ID" value="EDI0142992.1"/>
    <property type="molecule type" value="Genomic_DNA"/>
</dbReference>
<reference evidence="17" key="3">
    <citation type="submission" date="2018-07" db="EMBL/GenBank/DDBJ databases">
        <authorList>
            <consortium name="PulseNet: The National Subtyping Network for Foodborne Disease Surveillance"/>
            <person name="Tarr C.L."/>
            <person name="Trees E."/>
            <person name="Katz L.S."/>
            <person name="Carleton-Romer H.A."/>
            <person name="Stroika S."/>
            <person name="Kucerova Z."/>
            <person name="Roache K.F."/>
            <person name="Sabol A.L."/>
            <person name="Besser J."/>
            <person name="Gerner-Smidt P."/>
        </authorList>
    </citation>
    <scope>NUCLEOTIDE SEQUENCE</scope>
    <source>
        <strain evidence="16">PNUSAS013738</strain>
        <strain evidence="17">PNUSAS014875</strain>
    </source>
</reference>
<evidence type="ECO:0000313" key="9">
    <source>
        <dbReference type="EMBL" id="ECV8610575.1"/>
    </source>
</evidence>
<dbReference type="EMBL" id="AAHIXA010000030">
    <property type="protein sequence ID" value="EBW6668001.1"/>
    <property type="molecule type" value="Genomic_DNA"/>
</dbReference>
<dbReference type="Pfam" id="PF01051">
    <property type="entry name" value="Rep3_N"/>
    <property type="match status" value="1"/>
</dbReference>
<name>A0A3Z1E6H0_SALEN</name>
<dbReference type="EMBL" id="AAMLKB010000054">
    <property type="protein sequence ID" value="EDI5703135.1"/>
    <property type="molecule type" value="Genomic_DNA"/>
</dbReference>
<reference evidence="13" key="2">
    <citation type="submission" date="2018-07" db="EMBL/GenBank/DDBJ databases">
        <authorList>
            <consortium name="GenomeTrakr network: Whole genome sequencing for foodborne pathogen traceback"/>
        </authorList>
    </citation>
    <scope>NUCLEOTIDE SEQUENCE</scope>
    <source>
        <strain evidence="13">I2016018188-1</strain>
    </source>
</reference>
<evidence type="ECO:0000313" key="13">
    <source>
        <dbReference type="EMBL" id="EDF9697225.1"/>
    </source>
</evidence>
<dbReference type="RefSeq" id="WP_001212191.1">
    <property type="nucleotide sequence ID" value="NZ_CP009767.1"/>
</dbReference>
<evidence type="ECO:0000313" key="15">
    <source>
        <dbReference type="EMBL" id="EDI0558183.1"/>
    </source>
</evidence>
<comment type="caution">
    <text evidence="19">The sequence shown here is derived from an EMBL/GenBank/DDBJ whole genome shotgun (WGS) entry which is preliminary data.</text>
</comment>
<evidence type="ECO:0000313" key="5">
    <source>
        <dbReference type="EMBL" id="ECA1202648.1"/>
    </source>
</evidence>
<dbReference type="EMBL" id="DAAMPN010000198">
    <property type="protein sequence ID" value="HAC7642372.1"/>
    <property type="molecule type" value="Genomic_DNA"/>
</dbReference>
<protein>
    <submittedName>
        <fullName evidence="19">RepB family plasmid replication initiator protein</fullName>
    </submittedName>
    <submittedName>
        <fullName evidence="3">Replication initiation protein</fullName>
    </submittedName>
</protein>
<reference evidence="19" key="1">
    <citation type="journal article" date="2018" name="Genome Biol.">
        <title>SKESA: strategic k-mer extension for scrupulous assemblies.</title>
        <authorList>
            <person name="Souvorov A."/>
            <person name="Agarwala R."/>
            <person name="Lipman D.J."/>
        </authorList>
    </citation>
    <scope>NUCLEOTIDE SEQUENCE</scope>
    <source>
        <strain evidence="21">SAL-16-0163</strain>
        <strain evidence="19">SAL-16-0180</strain>
        <strain evidence="18">SAL3111</strain>
        <strain evidence="20">SAL4548</strain>
        <strain evidence="22">Salmonella enterica</strain>
    </source>
</reference>
<dbReference type="EMBL" id="AALITW010000035">
    <property type="protein sequence ID" value="EDA0549180.1"/>
    <property type="molecule type" value="Genomic_DNA"/>
</dbReference>
<proteinExistence type="inferred from homology"/>
<dbReference type="AlphaFoldDB" id="A0A3Z1E6H0"/>
<dbReference type="InterPro" id="IPR000525">
    <property type="entry name" value="Initiator_Rep_WH1"/>
</dbReference>
<dbReference type="EMBL" id="AAMCOD010000019">
    <property type="protein sequence ID" value="EDF9697225.1"/>
    <property type="molecule type" value="Genomic_DNA"/>
</dbReference>
<dbReference type="EMBL" id="AAHTIF010000027">
    <property type="protein sequence ID" value="ECA1202648.1"/>
    <property type="molecule type" value="Genomic_DNA"/>
</dbReference>
<evidence type="ECO:0000313" key="19">
    <source>
        <dbReference type="EMBL" id="HAC7978195.1"/>
    </source>
</evidence>
<dbReference type="EMBL" id="AAHUUG010000025">
    <property type="protein sequence ID" value="ECA5686283.1"/>
    <property type="molecule type" value="Genomic_DNA"/>
</dbReference>
<dbReference type="Proteomes" id="UP000839910">
    <property type="component" value="Unassembled WGS sequence"/>
</dbReference>
<evidence type="ECO:0000313" key="7">
    <source>
        <dbReference type="EMBL" id="ECA3923768.1"/>
    </source>
</evidence>
<dbReference type="Gene3D" id="1.10.10.10">
    <property type="entry name" value="Winged helix-like DNA-binding domain superfamily/Winged helix DNA-binding domain"/>
    <property type="match status" value="2"/>
</dbReference>
<dbReference type="EMBL" id="DAAMSC010000083">
    <property type="protein sequence ID" value="HAC7978195.1"/>
    <property type="molecule type" value="Genomic_DNA"/>
</dbReference>
<dbReference type="EMBL" id="AAHUFA010000026">
    <property type="protein sequence ID" value="ECA3923768.1"/>
    <property type="molecule type" value="Genomic_DNA"/>
</dbReference>
<evidence type="ECO:0000313" key="22">
    <source>
        <dbReference type="EMBL" id="HAE4261781.1"/>
    </source>
</evidence>
<dbReference type="GO" id="GO:0003887">
    <property type="term" value="F:DNA-directed DNA polymerase activity"/>
    <property type="evidence" value="ECO:0007669"/>
    <property type="project" value="InterPro"/>
</dbReference>
<evidence type="ECO:0000313" key="10">
    <source>
        <dbReference type="EMBL" id="EDA0549180.1"/>
    </source>
</evidence>
<dbReference type="GO" id="GO:0006270">
    <property type="term" value="P:DNA replication initiation"/>
    <property type="evidence" value="ECO:0007669"/>
    <property type="project" value="InterPro"/>
</dbReference>
<evidence type="ECO:0000313" key="6">
    <source>
        <dbReference type="EMBL" id="ECA1907698.1"/>
    </source>
</evidence>